<evidence type="ECO:0000259" key="1">
    <source>
        <dbReference type="Pfam" id="PF09339"/>
    </source>
</evidence>
<dbReference type="InterPro" id="IPR036390">
    <property type="entry name" value="WH_DNA-bd_sf"/>
</dbReference>
<dbReference type="Gene3D" id="1.10.10.10">
    <property type="entry name" value="Winged helix-like DNA-binding domain superfamily/Winged helix DNA-binding domain"/>
    <property type="match status" value="1"/>
</dbReference>
<dbReference type="Proteomes" id="UP001501475">
    <property type="component" value="Unassembled WGS sequence"/>
</dbReference>
<proteinExistence type="predicted"/>
<keyword evidence="3" id="KW-1185">Reference proteome</keyword>
<gene>
    <name evidence="2" type="ORF">GCM10009810_11660</name>
</gene>
<dbReference type="SUPFAM" id="SSF46785">
    <property type="entry name" value="Winged helix' DNA-binding domain"/>
    <property type="match status" value="1"/>
</dbReference>
<sequence length="220" mass="23339">MSEAQVTSESPVVASDRRALVLRVLRGTRAPMGIAELTEEIGLHPNTIRFHLDGLDNDGLVERSIESTTTPGRPRVLYQATTEGVRAGPRDYAGLAGVLASALTATAGDPADAARAAGRDWGRTLAGPMPARPSGTSACRRLVEILDSMGFEPAAHPARRPTQLRIYNCPFRDVARVHQDVVCALHMGLMQGMLVGADGVHVASLQPDLESGVCTAQLAR</sequence>
<evidence type="ECO:0000313" key="2">
    <source>
        <dbReference type="EMBL" id="GAA1753419.1"/>
    </source>
</evidence>
<reference evidence="3" key="1">
    <citation type="journal article" date="2019" name="Int. J. Syst. Evol. Microbiol.">
        <title>The Global Catalogue of Microorganisms (GCM) 10K type strain sequencing project: providing services to taxonomists for standard genome sequencing and annotation.</title>
        <authorList>
            <consortium name="The Broad Institute Genomics Platform"/>
            <consortium name="The Broad Institute Genome Sequencing Center for Infectious Disease"/>
            <person name="Wu L."/>
            <person name="Ma J."/>
        </authorList>
    </citation>
    <scope>NUCLEOTIDE SEQUENCE [LARGE SCALE GENOMIC DNA]</scope>
    <source>
        <strain evidence="3">JCM 15591</strain>
    </source>
</reference>
<comment type="caution">
    <text evidence="2">The sequence shown here is derived from an EMBL/GenBank/DDBJ whole genome shotgun (WGS) entry which is preliminary data.</text>
</comment>
<dbReference type="Pfam" id="PF09339">
    <property type="entry name" value="HTH_IclR"/>
    <property type="match status" value="1"/>
</dbReference>
<name>A0ABP4WF14_9MICO</name>
<protein>
    <submittedName>
        <fullName evidence="2">Helix-turn-helix domain-containing protein</fullName>
    </submittedName>
</protein>
<accession>A0ABP4WF14</accession>
<dbReference type="RefSeq" id="WP_344063440.1">
    <property type="nucleotide sequence ID" value="NZ_BAAAPN010000031.1"/>
</dbReference>
<feature type="domain" description="HTH iclR-type" evidence="1">
    <location>
        <begin position="19"/>
        <end position="63"/>
    </location>
</feature>
<dbReference type="InterPro" id="IPR036388">
    <property type="entry name" value="WH-like_DNA-bd_sf"/>
</dbReference>
<organism evidence="2 3">
    <name type="scientific">Nostocoides vanveenii</name>
    <dbReference type="NCBI Taxonomy" id="330835"/>
    <lineage>
        <taxon>Bacteria</taxon>
        <taxon>Bacillati</taxon>
        <taxon>Actinomycetota</taxon>
        <taxon>Actinomycetes</taxon>
        <taxon>Micrococcales</taxon>
        <taxon>Intrasporangiaceae</taxon>
        <taxon>Nostocoides</taxon>
    </lineage>
</organism>
<dbReference type="EMBL" id="BAAAPN010000031">
    <property type="protein sequence ID" value="GAA1753419.1"/>
    <property type="molecule type" value="Genomic_DNA"/>
</dbReference>
<dbReference type="InterPro" id="IPR005471">
    <property type="entry name" value="Tscrpt_reg_IclR_N"/>
</dbReference>
<evidence type="ECO:0000313" key="3">
    <source>
        <dbReference type="Proteomes" id="UP001501475"/>
    </source>
</evidence>